<dbReference type="InterPro" id="IPR005948">
    <property type="entry name" value="ThiB-like"/>
</dbReference>
<dbReference type="PANTHER" id="PTHR30006">
    <property type="entry name" value="THIAMINE-BINDING PERIPLASMIC PROTEIN-RELATED"/>
    <property type="match status" value="1"/>
</dbReference>
<organism evidence="3 4">
    <name type="scientific">Nocardioides caricicola</name>
    <dbReference type="NCBI Taxonomy" id="634770"/>
    <lineage>
        <taxon>Bacteria</taxon>
        <taxon>Bacillati</taxon>
        <taxon>Actinomycetota</taxon>
        <taxon>Actinomycetes</taxon>
        <taxon>Propionibacteriales</taxon>
        <taxon>Nocardioidaceae</taxon>
        <taxon>Nocardioides</taxon>
    </lineage>
</organism>
<dbReference type="PANTHER" id="PTHR30006:SF2">
    <property type="entry name" value="ABC TRANSPORTER SUBSTRATE-BINDING PROTEIN"/>
    <property type="match status" value="1"/>
</dbReference>
<keyword evidence="4" id="KW-1185">Reference proteome</keyword>
<evidence type="ECO:0000256" key="1">
    <source>
        <dbReference type="ARBA" id="ARBA00022729"/>
    </source>
</evidence>
<dbReference type="RefSeq" id="WP_345170438.1">
    <property type="nucleotide sequence ID" value="NZ_BAABFQ010000001.1"/>
</dbReference>
<protein>
    <submittedName>
        <fullName evidence="3">Thiamine ABC transporter substrate binding subunit</fullName>
    </submittedName>
</protein>
<dbReference type="Pfam" id="PF13343">
    <property type="entry name" value="SBP_bac_6"/>
    <property type="match status" value="1"/>
</dbReference>
<dbReference type="NCBIfam" id="TIGR01254">
    <property type="entry name" value="sfuA"/>
    <property type="match status" value="1"/>
</dbReference>
<dbReference type="Gene3D" id="3.40.190.10">
    <property type="entry name" value="Periplasmic binding protein-like II"/>
    <property type="match status" value="2"/>
</dbReference>
<gene>
    <name evidence="3" type="ORF">ACFPKY_15465</name>
</gene>
<name>A0ABW0N6J4_9ACTN</name>
<evidence type="ECO:0000256" key="2">
    <source>
        <dbReference type="SAM" id="SignalP"/>
    </source>
</evidence>
<dbReference type="PROSITE" id="PS51257">
    <property type="entry name" value="PROKAR_LIPOPROTEIN"/>
    <property type="match status" value="1"/>
</dbReference>
<dbReference type="Proteomes" id="UP001595956">
    <property type="component" value="Unassembled WGS sequence"/>
</dbReference>
<reference evidence="4" key="1">
    <citation type="journal article" date="2019" name="Int. J. Syst. Evol. Microbiol.">
        <title>The Global Catalogue of Microorganisms (GCM) 10K type strain sequencing project: providing services to taxonomists for standard genome sequencing and annotation.</title>
        <authorList>
            <consortium name="The Broad Institute Genomics Platform"/>
            <consortium name="The Broad Institute Genome Sequencing Center for Infectious Disease"/>
            <person name="Wu L."/>
            <person name="Ma J."/>
        </authorList>
    </citation>
    <scope>NUCLEOTIDE SEQUENCE [LARGE SCALE GENOMIC DNA]</scope>
    <source>
        <strain evidence="4">KACC 13778</strain>
    </source>
</reference>
<dbReference type="EMBL" id="JBHSMD010000005">
    <property type="protein sequence ID" value="MFC5494514.1"/>
    <property type="molecule type" value="Genomic_DNA"/>
</dbReference>
<sequence>MRSVRACAPMLALALAATACSTVGESSGSEEPGDGATPTEVVLVTHESFALPKKLVRQFEEQTGYDLVVRASGDAGVLTNKLVLTQDNPLGDVAFGVDNTFASRALDEGVFAPYDAPLPEGAEQYRLPGDEENALSPVDNASVCVNVDDTWFADQDLAVPTSLDDLVDPAYEDLFVTPGAATSSPGMAFLLATIGAYGEDGWQDYWASLMDNGTQLTDGWSDAYQVDFTQGGGKGDRPIVLSYDSSPAFTIAEDGTSTTSALLDTCFRQVEYAGVLAGAANPEGAEALVDFLLGPDVQAALPESMYVFPVDASVELPQEWAEFAEQPTEPLTVDPEAIAENRDEWLREWSDITSR</sequence>
<evidence type="ECO:0000313" key="4">
    <source>
        <dbReference type="Proteomes" id="UP001595956"/>
    </source>
</evidence>
<feature type="chain" id="PRO_5045535387" evidence="2">
    <location>
        <begin position="20"/>
        <end position="355"/>
    </location>
</feature>
<comment type="caution">
    <text evidence="3">The sequence shown here is derived from an EMBL/GenBank/DDBJ whole genome shotgun (WGS) entry which is preliminary data.</text>
</comment>
<dbReference type="SUPFAM" id="SSF53850">
    <property type="entry name" value="Periplasmic binding protein-like II"/>
    <property type="match status" value="1"/>
</dbReference>
<feature type="signal peptide" evidence="2">
    <location>
        <begin position="1"/>
        <end position="19"/>
    </location>
</feature>
<proteinExistence type="predicted"/>
<accession>A0ABW0N6J4</accession>
<keyword evidence="1 2" id="KW-0732">Signal</keyword>
<evidence type="ECO:0000313" key="3">
    <source>
        <dbReference type="EMBL" id="MFC5494514.1"/>
    </source>
</evidence>